<reference evidence="5 6" key="1">
    <citation type="submission" date="2020-04" db="EMBL/GenBank/DDBJ databases">
        <title>Perkinsus olseni comparative genomics.</title>
        <authorList>
            <person name="Bogema D.R."/>
        </authorList>
    </citation>
    <scope>NUCLEOTIDE SEQUENCE [LARGE SCALE GENOMIC DNA]</scope>
    <source>
        <strain evidence="5">00978-12</strain>
    </source>
</reference>
<dbReference type="OrthoDB" id="185373at2759"/>
<dbReference type="AlphaFoldDB" id="A0A7J6P5X9"/>
<dbReference type="Gene3D" id="1.25.40.10">
    <property type="entry name" value="Tetratricopeptide repeat domain"/>
    <property type="match status" value="2"/>
</dbReference>
<dbReference type="Proteomes" id="UP000541610">
    <property type="component" value="Unassembled WGS sequence"/>
</dbReference>
<gene>
    <name evidence="5" type="ORF">FOZ60_015267</name>
</gene>
<evidence type="ECO:0000313" key="6">
    <source>
        <dbReference type="Proteomes" id="UP000541610"/>
    </source>
</evidence>
<evidence type="ECO:0000256" key="2">
    <source>
        <dbReference type="PROSITE-ProRule" id="PRU00708"/>
    </source>
</evidence>
<evidence type="ECO:0000313" key="5">
    <source>
        <dbReference type="EMBL" id="KAF4691539.1"/>
    </source>
</evidence>
<feature type="repeat" description="PPR" evidence="2">
    <location>
        <begin position="385"/>
        <end position="419"/>
    </location>
</feature>
<dbReference type="InterPro" id="IPR033443">
    <property type="entry name" value="PROP1-like_PPR_dom"/>
</dbReference>
<name>A0A7J6P5X9_PEROL</name>
<dbReference type="NCBIfam" id="TIGR00756">
    <property type="entry name" value="PPR"/>
    <property type="match status" value="1"/>
</dbReference>
<dbReference type="EMBL" id="JABANP010000076">
    <property type="protein sequence ID" value="KAF4691539.1"/>
    <property type="molecule type" value="Genomic_DNA"/>
</dbReference>
<keyword evidence="1" id="KW-0677">Repeat</keyword>
<feature type="region of interest" description="Disordered" evidence="3">
    <location>
        <begin position="122"/>
        <end position="161"/>
    </location>
</feature>
<feature type="domain" description="PROP1-like PPR" evidence="4">
    <location>
        <begin position="330"/>
        <end position="437"/>
    </location>
</feature>
<protein>
    <recommendedName>
        <fullName evidence="4">PROP1-like PPR domain-containing protein</fullName>
    </recommendedName>
</protein>
<evidence type="ECO:0000256" key="1">
    <source>
        <dbReference type="ARBA" id="ARBA00022737"/>
    </source>
</evidence>
<evidence type="ECO:0000259" key="4">
    <source>
        <dbReference type="Pfam" id="PF17177"/>
    </source>
</evidence>
<organism evidence="5 6">
    <name type="scientific">Perkinsus olseni</name>
    <name type="common">Perkinsus atlanticus</name>
    <dbReference type="NCBI Taxonomy" id="32597"/>
    <lineage>
        <taxon>Eukaryota</taxon>
        <taxon>Sar</taxon>
        <taxon>Alveolata</taxon>
        <taxon>Perkinsozoa</taxon>
        <taxon>Perkinsea</taxon>
        <taxon>Perkinsida</taxon>
        <taxon>Perkinsidae</taxon>
        <taxon>Perkinsus</taxon>
    </lineage>
</organism>
<accession>A0A7J6P5X9</accession>
<dbReference type="PANTHER" id="PTHR47447">
    <property type="entry name" value="OS03G0856100 PROTEIN"/>
    <property type="match status" value="1"/>
</dbReference>
<sequence>MSRKSLKGINAGLIESSDAASADFPDVATVEGQKRLEAIQQRNSARLRRMVVRPVAGMPRDHRIYIQGGESMHLEDLGLPGSSVFRENGVQKVRDLYRKKMGDKVPVSEWFWHKKRRQRKREPGTLEWSGEWSEGRTFNEKGPESKPKRSHEEEDPPGAFMGGVLDLAVSPTRFARKYLGNPDSVDINAEAASIQQCMASKGEGKREAPEYDKIEKEKYTEEGESVTEESPLTATDRKLITDVGTNIIGQLRAAAAKYAVTGISPEMLLREGYCGTGAGIEHTKRTQDLAACKGSSFAKLLESGEGSTENINLLIRSIGSRVAAARGRKKAKVLAKALEVHDKMIEHGFETNEDTYVSLMVACHDEAELARKVYLKMREHLIAPTPKVYGALIKAHIRARDITSGFALMRKMEDEGLKPGVEIYTMLIDGLVKAGRYEVAWEQFWDARSFKEVQPDSVLFTVMIKACRKKEECERAMGSIAIRGLKCRDVERICREKSGIKAVPFAAELILCYSTDKYFSPRAFEIWNQMQAEDMSMTIPIARGLLQACATLGDVAKDLENLSTIHAFAGQGVPLTTQMHGLCIRVFGSAMQLKGTTDFERVSHLRCAWHIVAALRESNNKLTADVLDEITKVYAAGGFASHAIDMVQQYASFGVAPTVRTYETLLRMLGKGMGDNARFMALYTQMKEHLKAVEESSKAKGENNALVEVGERKTHAVMVPPSGDPDACPPQMSEEMLRLALDVAMNSKSSRATLAVLDDMYSRGVMPLPYQAGRLAKVGRKVVQLHHMVAKLVAKNRQQMFDKVSRRKKLDELEIRQHELLLAKEGLTTLDATPLHEARERYWEHIDKRSGGKDPSLPYDQSLCAFFSPVVRVGLSKTLTLPVEGNYVTVDVNEQRVDLLLDSGFSDLSVVDGHWFEEKYGKGSCSKRPSGCYFCPKEEPCSFGEDELVVRSRFGGGVVLESIIRSGVLTLDGQSVRNFTFRVSRYTVWDVEGWRPWGHFGIAALSPQSPPFYHWPNRESVIDALKRNAACPTRCSERGRNLSLHIEGMHPKASILTILDTGHNTVGLPYPGFEEAVLNAMTGGLRADGYDAAEIAALWWRDKQGFLWVRGQALAYLPVLRIRLGDESNTIPIDLHPEHYCGKIVRGEVGVYVRYKAVSGLGTPLFKARAVHVDYSSHRMALLDN</sequence>
<comment type="caution">
    <text evidence="5">The sequence shown here is derived from an EMBL/GenBank/DDBJ whole genome shotgun (WGS) entry which is preliminary data.</text>
</comment>
<dbReference type="InterPro" id="IPR002885">
    <property type="entry name" value="PPR_rpt"/>
</dbReference>
<proteinExistence type="predicted"/>
<evidence type="ECO:0000256" key="3">
    <source>
        <dbReference type="SAM" id="MobiDB-lite"/>
    </source>
</evidence>
<feature type="compositionally biased region" description="Basic and acidic residues" evidence="3">
    <location>
        <begin position="133"/>
        <end position="152"/>
    </location>
</feature>
<dbReference type="PROSITE" id="PS51375">
    <property type="entry name" value="PPR"/>
    <property type="match status" value="1"/>
</dbReference>
<dbReference type="PANTHER" id="PTHR47447:SF17">
    <property type="entry name" value="OS12G0638900 PROTEIN"/>
    <property type="match status" value="1"/>
</dbReference>
<dbReference type="Pfam" id="PF17177">
    <property type="entry name" value="PPR_long"/>
    <property type="match status" value="1"/>
</dbReference>
<dbReference type="InterPro" id="IPR011990">
    <property type="entry name" value="TPR-like_helical_dom_sf"/>
</dbReference>